<proteinExistence type="predicted"/>
<evidence type="ECO:0000256" key="1">
    <source>
        <dbReference type="SAM" id="Coils"/>
    </source>
</evidence>
<dbReference type="OMA" id="IEESSCW"/>
<dbReference type="GeneID" id="100179242"/>
<dbReference type="InParanoid" id="H2XVD9"/>
<keyword evidence="2" id="KW-0812">Transmembrane</keyword>
<accession>H2XVD9</accession>
<feature type="coiled-coil region" evidence="1">
    <location>
        <begin position="7"/>
        <end position="62"/>
    </location>
</feature>
<dbReference type="RefSeq" id="XP_009857747.1">
    <property type="nucleotide sequence ID" value="XM_009859445.3"/>
</dbReference>
<evidence type="ECO:0000313" key="4">
    <source>
        <dbReference type="Proteomes" id="UP000008144"/>
    </source>
</evidence>
<keyword evidence="2" id="KW-0472">Membrane</keyword>
<gene>
    <name evidence="3" type="primary">LOC100179242</name>
</gene>
<dbReference type="HOGENOM" id="CLU_1824629_0_0_1"/>
<reference evidence="3" key="4">
    <citation type="submission" date="2025-09" db="UniProtKB">
        <authorList>
            <consortium name="Ensembl"/>
        </authorList>
    </citation>
    <scope>IDENTIFICATION</scope>
</reference>
<evidence type="ECO:0000256" key="2">
    <source>
        <dbReference type="SAM" id="Phobius"/>
    </source>
</evidence>
<protein>
    <submittedName>
        <fullName evidence="3">Uncharacterized LOC100179242</fullName>
    </submittedName>
</protein>
<name>H2XVD9_CIOIN</name>
<organism evidence="3 4">
    <name type="scientific">Ciona intestinalis</name>
    <name type="common">Transparent sea squirt</name>
    <name type="synonym">Ascidia intestinalis</name>
    <dbReference type="NCBI Taxonomy" id="7719"/>
    <lineage>
        <taxon>Eukaryota</taxon>
        <taxon>Metazoa</taxon>
        <taxon>Chordata</taxon>
        <taxon>Tunicata</taxon>
        <taxon>Ascidiacea</taxon>
        <taxon>Phlebobranchia</taxon>
        <taxon>Cionidae</taxon>
        <taxon>Ciona</taxon>
    </lineage>
</organism>
<dbReference type="AlphaFoldDB" id="H2XVD9"/>
<reference evidence="3" key="2">
    <citation type="journal article" date="2008" name="Genome Biol.">
        <title>Improved genome assembly and evidence-based global gene model set for the chordate Ciona intestinalis: new insight into intron and operon populations.</title>
        <authorList>
            <person name="Satou Y."/>
            <person name="Mineta K."/>
            <person name="Ogasawara M."/>
            <person name="Sasakura Y."/>
            <person name="Shoguchi E."/>
            <person name="Ueno K."/>
            <person name="Yamada L."/>
            <person name="Matsumoto J."/>
            <person name="Wasserscheid J."/>
            <person name="Dewar K."/>
            <person name="Wiley G.B."/>
            <person name="Macmil S.L."/>
            <person name="Roe B.A."/>
            <person name="Zeller R.W."/>
            <person name="Hastings K.E."/>
            <person name="Lemaire P."/>
            <person name="Lindquist E."/>
            <person name="Endo T."/>
            <person name="Hotta K."/>
            <person name="Inaba K."/>
        </authorList>
    </citation>
    <scope>NUCLEOTIDE SEQUENCE [LARGE SCALE GENOMIC DNA]</scope>
    <source>
        <strain evidence="3">wild type</strain>
    </source>
</reference>
<keyword evidence="2" id="KW-1133">Transmembrane helix</keyword>
<sequence length="141" mass="16160">METSEALKTAHDDLSELKGKKVELSREKAKLDNHKQVFLAELKRIEAELSAVEGKLEDVNVRYRSVAWQITWLQLRRFWQLLCQAAICLYTIVVFIIINTLQVTYVALVVTANLLRNILDTQTSALGSYRSSKIEESSCWT</sequence>
<accession>A0A1W3JLX8</accession>
<feature type="transmembrane region" description="Helical" evidence="2">
    <location>
        <begin position="78"/>
        <end position="98"/>
    </location>
</feature>
<reference evidence="4" key="1">
    <citation type="journal article" date="2002" name="Science">
        <title>The draft genome of Ciona intestinalis: insights into chordate and vertebrate origins.</title>
        <authorList>
            <person name="Dehal P."/>
            <person name="Satou Y."/>
            <person name="Campbell R.K."/>
            <person name="Chapman J."/>
            <person name="Degnan B."/>
            <person name="De Tomaso A."/>
            <person name="Davidson B."/>
            <person name="Di Gregorio A."/>
            <person name="Gelpke M."/>
            <person name="Goodstein D.M."/>
            <person name="Harafuji N."/>
            <person name="Hastings K.E."/>
            <person name="Ho I."/>
            <person name="Hotta K."/>
            <person name="Huang W."/>
            <person name="Kawashima T."/>
            <person name="Lemaire P."/>
            <person name="Martinez D."/>
            <person name="Meinertzhagen I.A."/>
            <person name="Necula S."/>
            <person name="Nonaka M."/>
            <person name="Putnam N."/>
            <person name="Rash S."/>
            <person name="Saiga H."/>
            <person name="Satake M."/>
            <person name="Terry A."/>
            <person name="Yamada L."/>
            <person name="Wang H.G."/>
            <person name="Awazu S."/>
            <person name="Azumi K."/>
            <person name="Boore J."/>
            <person name="Branno M."/>
            <person name="Chin-Bow S."/>
            <person name="DeSantis R."/>
            <person name="Doyle S."/>
            <person name="Francino P."/>
            <person name="Keys D.N."/>
            <person name="Haga S."/>
            <person name="Hayashi H."/>
            <person name="Hino K."/>
            <person name="Imai K.S."/>
            <person name="Inaba K."/>
            <person name="Kano S."/>
            <person name="Kobayashi K."/>
            <person name="Kobayashi M."/>
            <person name="Lee B.I."/>
            <person name="Makabe K.W."/>
            <person name="Manohar C."/>
            <person name="Matassi G."/>
            <person name="Medina M."/>
            <person name="Mochizuki Y."/>
            <person name="Mount S."/>
            <person name="Morishita T."/>
            <person name="Miura S."/>
            <person name="Nakayama A."/>
            <person name="Nishizaka S."/>
            <person name="Nomoto H."/>
            <person name="Ohta F."/>
            <person name="Oishi K."/>
            <person name="Rigoutsos I."/>
            <person name="Sano M."/>
            <person name="Sasaki A."/>
            <person name="Sasakura Y."/>
            <person name="Shoguchi E."/>
            <person name="Shin-i T."/>
            <person name="Spagnuolo A."/>
            <person name="Stainier D."/>
            <person name="Suzuki M.M."/>
            <person name="Tassy O."/>
            <person name="Takatori N."/>
            <person name="Tokuoka M."/>
            <person name="Yagi K."/>
            <person name="Yoshizaki F."/>
            <person name="Wada S."/>
            <person name="Zhang C."/>
            <person name="Hyatt P.D."/>
            <person name="Larimer F."/>
            <person name="Detter C."/>
            <person name="Doggett N."/>
            <person name="Glavina T."/>
            <person name="Hawkins T."/>
            <person name="Richardson P."/>
            <person name="Lucas S."/>
            <person name="Kohara Y."/>
            <person name="Levine M."/>
            <person name="Satoh N."/>
            <person name="Rokhsar D.S."/>
        </authorList>
    </citation>
    <scope>NUCLEOTIDE SEQUENCE [LARGE SCALE GENOMIC DNA]</scope>
</reference>
<dbReference type="EMBL" id="EAAA01001593">
    <property type="status" value="NOT_ANNOTATED_CDS"/>
    <property type="molecule type" value="Genomic_DNA"/>
</dbReference>
<reference evidence="3" key="3">
    <citation type="submission" date="2025-08" db="UniProtKB">
        <authorList>
            <consortium name="Ensembl"/>
        </authorList>
    </citation>
    <scope>IDENTIFICATION</scope>
</reference>
<dbReference type="Ensembl" id="ENSCINT00000033705.1">
    <property type="protein sequence ID" value="ENSCINP00000033623.1"/>
    <property type="gene ID" value="ENSCING00000023220.1"/>
</dbReference>
<dbReference type="KEGG" id="cin:100179242"/>
<evidence type="ECO:0000313" key="3">
    <source>
        <dbReference type="Ensembl" id="ENSCINP00000033623.1"/>
    </source>
</evidence>
<keyword evidence="1" id="KW-0175">Coiled coil</keyword>
<keyword evidence="4" id="KW-1185">Reference proteome</keyword>
<dbReference type="Proteomes" id="UP000008144">
    <property type="component" value="Chromosome 2"/>
</dbReference>